<dbReference type="Proteomes" id="UP001374535">
    <property type="component" value="Chromosome 10"/>
</dbReference>
<reference evidence="1 2" key="1">
    <citation type="journal article" date="2023" name="Life. Sci Alliance">
        <title>Evolutionary insights into 3D genome organization and epigenetic landscape of Vigna mungo.</title>
        <authorList>
            <person name="Junaid A."/>
            <person name="Singh B."/>
            <person name="Bhatia S."/>
        </authorList>
    </citation>
    <scope>NUCLEOTIDE SEQUENCE [LARGE SCALE GENOMIC DNA]</scope>
    <source>
        <strain evidence="1">Urdbean</strain>
    </source>
</reference>
<dbReference type="EMBL" id="CP144691">
    <property type="protein sequence ID" value="WVY92923.1"/>
    <property type="molecule type" value="Genomic_DNA"/>
</dbReference>
<keyword evidence="2" id="KW-1185">Reference proteome</keyword>
<dbReference type="AlphaFoldDB" id="A0AAQ3RHG6"/>
<sequence>MLTQNNFSAKTSNRSILIKDFSEHKSTNPNLHYYIQPYSYDKNNHYFCCVPFNSMLQTANKLSLANYTSNKALLIFMLICHHHLLIPSVSRLLNLLTLLFSSHST</sequence>
<gene>
    <name evidence="1" type="ORF">V8G54_032011</name>
</gene>
<name>A0AAQ3RHG6_VIGMU</name>
<accession>A0AAQ3RHG6</accession>
<evidence type="ECO:0000313" key="1">
    <source>
        <dbReference type="EMBL" id="WVY92923.1"/>
    </source>
</evidence>
<proteinExistence type="predicted"/>
<organism evidence="1 2">
    <name type="scientific">Vigna mungo</name>
    <name type="common">Black gram</name>
    <name type="synonym">Phaseolus mungo</name>
    <dbReference type="NCBI Taxonomy" id="3915"/>
    <lineage>
        <taxon>Eukaryota</taxon>
        <taxon>Viridiplantae</taxon>
        <taxon>Streptophyta</taxon>
        <taxon>Embryophyta</taxon>
        <taxon>Tracheophyta</taxon>
        <taxon>Spermatophyta</taxon>
        <taxon>Magnoliopsida</taxon>
        <taxon>eudicotyledons</taxon>
        <taxon>Gunneridae</taxon>
        <taxon>Pentapetalae</taxon>
        <taxon>rosids</taxon>
        <taxon>fabids</taxon>
        <taxon>Fabales</taxon>
        <taxon>Fabaceae</taxon>
        <taxon>Papilionoideae</taxon>
        <taxon>50 kb inversion clade</taxon>
        <taxon>NPAAA clade</taxon>
        <taxon>indigoferoid/millettioid clade</taxon>
        <taxon>Phaseoleae</taxon>
        <taxon>Vigna</taxon>
    </lineage>
</organism>
<evidence type="ECO:0000313" key="2">
    <source>
        <dbReference type="Proteomes" id="UP001374535"/>
    </source>
</evidence>
<protein>
    <submittedName>
        <fullName evidence="1">Uncharacterized protein</fullName>
    </submittedName>
</protein>